<evidence type="ECO:0000313" key="2">
    <source>
        <dbReference type="Proteomes" id="UP000031829"/>
    </source>
</evidence>
<dbReference type="HOGENOM" id="CLU_2987066_0_0_9"/>
<accession>A0A0B6AM92</accession>
<organism evidence="1 2">
    <name type="scientific">Priestia megaterium (strain ATCC 14581 / DSM 32 / CCUG 1817 / JCM 2506 / NBRC 15308 / NCIMB 9376 / NCTC 10342 / NRRL B-14308 / VKM B-512 / Ford 19)</name>
    <name type="common">Bacillus megaterium</name>
    <dbReference type="NCBI Taxonomy" id="1348623"/>
    <lineage>
        <taxon>Bacteria</taxon>
        <taxon>Bacillati</taxon>
        <taxon>Bacillota</taxon>
        <taxon>Bacilli</taxon>
        <taxon>Bacillales</taxon>
        <taxon>Bacillaceae</taxon>
        <taxon>Priestia</taxon>
    </lineage>
</organism>
<dbReference type="GeneID" id="93646175"/>
<evidence type="ECO:0000313" key="1">
    <source>
        <dbReference type="EMBL" id="AJI22217.1"/>
    </source>
</evidence>
<dbReference type="EMBL" id="CP009920">
    <property type="protein sequence ID" value="AJI22217.1"/>
    <property type="molecule type" value="Genomic_DNA"/>
</dbReference>
<proteinExistence type="predicted"/>
<protein>
    <submittedName>
        <fullName evidence="1">Uncharacterized protein</fullName>
    </submittedName>
</protein>
<gene>
    <name evidence="1" type="ORF">BG04_4531</name>
</gene>
<reference evidence="1 2" key="1">
    <citation type="journal article" date="2015" name="Genome Announc.">
        <title>Complete genome sequences for 35 biothreat assay-relevant bacillus species.</title>
        <authorList>
            <person name="Johnson S.L."/>
            <person name="Daligault H.E."/>
            <person name="Davenport K.W."/>
            <person name="Jaissle J."/>
            <person name="Frey K.G."/>
            <person name="Ladner J.T."/>
            <person name="Broomall S.M."/>
            <person name="Bishop-Lilly K.A."/>
            <person name="Bruce D.C."/>
            <person name="Gibbons H.S."/>
            <person name="Coyne S.R."/>
            <person name="Lo C.C."/>
            <person name="Meincke L."/>
            <person name="Munk A.C."/>
            <person name="Koroleva G.I."/>
            <person name="Rosenzweig C.N."/>
            <person name="Palacios G.F."/>
            <person name="Redden C.L."/>
            <person name="Minogue T.D."/>
            <person name="Chain P.S."/>
        </authorList>
    </citation>
    <scope>NUCLEOTIDE SEQUENCE [LARGE SCALE GENOMIC DNA]</scope>
    <source>
        <strain evidence="2">ATCC 14581 / DSM 32 / JCM 2506 / NBRC 15308 / NCIMB 9376 / NCTC 10342 / NRRL B-14308 / VKM B-512</strain>
    </source>
</reference>
<name>A0A0B6AM92_PRIM2</name>
<dbReference type="AlphaFoldDB" id="A0A0B6AM92"/>
<dbReference type="KEGG" id="bmeg:BG04_4531"/>
<sequence>MKFIEAIHSQLLWNKEQINRLRVELLTSDTPIAIEKLIYGYEQQNLALSFVLERVGE</sequence>
<dbReference type="RefSeq" id="WP_155276304.1">
    <property type="nucleotide sequence ID" value="NZ_BCVB01000005.1"/>
</dbReference>
<dbReference type="Proteomes" id="UP000031829">
    <property type="component" value="Chromosome"/>
</dbReference>